<dbReference type="InterPro" id="IPR036249">
    <property type="entry name" value="Thioredoxin-like_sf"/>
</dbReference>
<dbReference type="Gene3D" id="3.40.30.10">
    <property type="entry name" value="Glutaredoxin"/>
    <property type="match status" value="1"/>
</dbReference>
<feature type="signal peptide" evidence="1">
    <location>
        <begin position="1"/>
        <end position="21"/>
    </location>
</feature>
<dbReference type="InterPro" id="IPR012336">
    <property type="entry name" value="Thioredoxin-like_fold"/>
</dbReference>
<reference evidence="3 4" key="1">
    <citation type="submission" date="2019-12" db="EMBL/GenBank/DDBJ databases">
        <title>Genomic-based taxomic classification of the family Erythrobacteraceae.</title>
        <authorList>
            <person name="Xu L."/>
        </authorList>
    </citation>
    <scope>NUCLEOTIDE SEQUENCE [LARGE SCALE GENOMIC DNA]</scope>
    <source>
        <strain evidence="3 4">JCM 16339</strain>
    </source>
</reference>
<name>A0A844ZQL6_9SPHN</name>
<evidence type="ECO:0000313" key="3">
    <source>
        <dbReference type="EMBL" id="MXO87899.1"/>
    </source>
</evidence>
<protein>
    <submittedName>
        <fullName evidence="3">Thioredoxin domain-containing protein</fullName>
    </submittedName>
</protein>
<dbReference type="AlphaFoldDB" id="A0A844ZQL6"/>
<dbReference type="RefSeq" id="WP_160589844.1">
    <property type="nucleotide sequence ID" value="NZ_BAAAFP010000002.1"/>
</dbReference>
<dbReference type="Gene3D" id="1.10.40.110">
    <property type="match status" value="1"/>
</dbReference>
<evidence type="ECO:0000256" key="1">
    <source>
        <dbReference type="SAM" id="SignalP"/>
    </source>
</evidence>
<accession>A0A844ZQL6</accession>
<feature type="chain" id="PRO_5032311758" evidence="1">
    <location>
        <begin position="22"/>
        <end position="250"/>
    </location>
</feature>
<dbReference type="SUPFAM" id="SSF52833">
    <property type="entry name" value="Thioredoxin-like"/>
    <property type="match status" value="1"/>
</dbReference>
<dbReference type="EMBL" id="WTYY01000002">
    <property type="protein sequence ID" value="MXO87899.1"/>
    <property type="molecule type" value="Genomic_DNA"/>
</dbReference>
<dbReference type="Pfam" id="PF13462">
    <property type="entry name" value="Thioredoxin_4"/>
    <property type="match status" value="1"/>
</dbReference>
<keyword evidence="1" id="KW-0732">Signal</keyword>
<organism evidence="3 4">
    <name type="scientific">Alteraurantiacibacter aestuarii</name>
    <dbReference type="NCBI Taxonomy" id="650004"/>
    <lineage>
        <taxon>Bacteria</taxon>
        <taxon>Pseudomonadati</taxon>
        <taxon>Pseudomonadota</taxon>
        <taxon>Alphaproteobacteria</taxon>
        <taxon>Sphingomonadales</taxon>
        <taxon>Erythrobacteraceae</taxon>
        <taxon>Alteraurantiacibacter</taxon>
    </lineage>
</organism>
<dbReference type="PROSITE" id="PS51257">
    <property type="entry name" value="PROKAR_LIPOPROTEIN"/>
    <property type="match status" value="1"/>
</dbReference>
<evidence type="ECO:0000313" key="4">
    <source>
        <dbReference type="Proteomes" id="UP000435243"/>
    </source>
</evidence>
<keyword evidence="4" id="KW-1185">Reference proteome</keyword>
<evidence type="ECO:0000259" key="2">
    <source>
        <dbReference type="Pfam" id="PF13462"/>
    </source>
</evidence>
<dbReference type="OrthoDB" id="8478320at2"/>
<dbReference type="Proteomes" id="UP000435243">
    <property type="component" value="Unassembled WGS sequence"/>
</dbReference>
<comment type="caution">
    <text evidence="3">The sequence shown here is derived from an EMBL/GenBank/DDBJ whole genome shotgun (WGS) entry which is preliminary data.</text>
</comment>
<feature type="domain" description="Thioredoxin-like fold" evidence="2">
    <location>
        <begin position="60"/>
        <end position="245"/>
    </location>
</feature>
<proteinExistence type="predicted"/>
<sequence>MTMLRSIALATISAPLFLGLAACSSEDDATGSLTAEPIESIAAPAGSDWNLQAVRTEQAGWLVGNPDAPIKLVEYGSLTCPACAQFSMDGSRKLHEEYVASGRVSYEFRSVMIHGVVDLLLTRALECSPVTAAVPIADQIWGDLNAVTGPFQNNTAALEAANSLPNDQRFLALAEAGGVGEFFAARGISRDQTAACFNDVAAIQTLAETTQTVSEEAGVTGTPTFFLNGQRLDGANWASVEAALQQAGAR</sequence>
<gene>
    <name evidence="3" type="ORF">GRI32_04005</name>
</gene>